<feature type="domain" description="DUF1835" evidence="1">
    <location>
        <begin position="3"/>
        <end position="107"/>
    </location>
</feature>
<gene>
    <name evidence="2" type="ORF">K9V48_12425</name>
</gene>
<comment type="caution">
    <text evidence="2">The sequence shown here is derived from an EMBL/GenBank/DDBJ whole genome shotgun (WGS) entry which is preliminary data.</text>
</comment>
<dbReference type="InterPro" id="IPR014973">
    <property type="entry name" value="DUF1835"/>
</dbReference>
<keyword evidence="3" id="KW-1185">Reference proteome</keyword>
<evidence type="ECO:0000259" key="1">
    <source>
        <dbReference type="Pfam" id="PF08874"/>
    </source>
</evidence>
<dbReference type="EMBL" id="JAIQUM010000025">
    <property type="protein sequence ID" value="MBZ5751032.1"/>
    <property type="molecule type" value="Genomic_DNA"/>
</dbReference>
<name>A0ABS7USH1_9BACI</name>
<sequence length="307" mass="34775">MLHIVNGDVLGRKIKDIDGDIIVWREMYDFGPLNSGWTNDELIKRRSLFFEEKLSIPSSLFIENCHNQLNLLNKRSLDEEVILWFEHDRYDQTMLVYILTQLSTKNRSNLSMVSINSHPSISPFYGLGQLTSAQLKALFKHRVSISNQQVAEAVEGWKAYSSPDLDDIKKWITEVPHELPFLLAALERNISYMPSTSTGINEIESLILQNIEKGPCSFRELFKNISPNLINDGLSDLHISAIIKELMNGENALIKADGALPMYDLTYENPNLAITSFGESVLTGKANRLDLIGIDWWVGGVHLLSKK</sequence>
<evidence type="ECO:0000313" key="3">
    <source>
        <dbReference type="Proteomes" id="UP001165287"/>
    </source>
</evidence>
<dbReference type="Pfam" id="PF08874">
    <property type="entry name" value="DUF1835"/>
    <property type="match status" value="1"/>
</dbReference>
<organism evidence="2 3">
    <name type="scientific">Metabacillus rhizolycopersici</name>
    <dbReference type="NCBI Taxonomy" id="2875709"/>
    <lineage>
        <taxon>Bacteria</taxon>
        <taxon>Bacillati</taxon>
        <taxon>Bacillota</taxon>
        <taxon>Bacilli</taxon>
        <taxon>Bacillales</taxon>
        <taxon>Bacillaceae</taxon>
        <taxon>Metabacillus</taxon>
    </lineage>
</organism>
<proteinExistence type="predicted"/>
<protein>
    <submittedName>
        <fullName evidence="2">DUF1835 domain-containing protein</fullName>
    </submittedName>
</protein>
<reference evidence="2" key="1">
    <citation type="submission" date="2024-05" db="EMBL/GenBank/DDBJ databases">
        <title>Metabacillus sp. nov., isolated from the rhizosphere soil of tomato plants.</title>
        <authorList>
            <person name="Ma R."/>
        </authorList>
    </citation>
    <scope>NUCLEOTIDE SEQUENCE</scope>
    <source>
        <strain evidence="2">DBTR6</strain>
    </source>
</reference>
<accession>A0ABS7USH1</accession>
<dbReference type="Proteomes" id="UP001165287">
    <property type="component" value="Unassembled WGS sequence"/>
</dbReference>
<dbReference type="RefSeq" id="WP_224139309.1">
    <property type="nucleotide sequence ID" value="NZ_JAIQUM010000025.1"/>
</dbReference>
<evidence type="ECO:0000313" key="2">
    <source>
        <dbReference type="EMBL" id="MBZ5751032.1"/>
    </source>
</evidence>